<feature type="compositionally biased region" description="Polar residues" evidence="1">
    <location>
        <begin position="164"/>
        <end position="175"/>
    </location>
</feature>
<proteinExistence type="predicted"/>
<dbReference type="EMBL" id="BMEL01000001">
    <property type="protein sequence ID" value="GGF09878.1"/>
    <property type="molecule type" value="Genomic_DNA"/>
</dbReference>
<accession>A0A917AY92</accession>
<dbReference type="Proteomes" id="UP000660110">
    <property type="component" value="Unassembled WGS sequence"/>
</dbReference>
<feature type="compositionally biased region" description="Basic and acidic residues" evidence="1">
    <location>
        <begin position="129"/>
        <end position="156"/>
    </location>
</feature>
<dbReference type="AlphaFoldDB" id="A0A917AY92"/>
<evidence type="ECO:0008006" key="4">
    <source>
        <dbReference type="Google" id="ProtNLM"/>
    </source>
</evidence>
<sequence>MNHNQLPFFGPARNFQGFSPHQMQNVGGFLPRFFNQGGPGGFGGAPFLGPPVQPQAGAGWLNQIQGALKAMQSAAPMVKEYGPMMKNLPAMINMMKIMNESDEEVTESSSSSSSDSKSNKKRDHKKRERQPFQRPQEDKKRRDTRQSDRRRPEQHKEKRKTHSETQGTSQPKLYI</sequence>
<dbReference type="Pfam" id="PF14181">
    <property type="entry name" value="YqfQ"/>
    <property type="match status" value="1"/>
</dbReference>
<dbReference type="InterPro" id="IPR025571">
    <property type="entry name" value="YqfQ"/>
</dbReference>
<gene>
    <name evidence="2" type="ORF">GCM10010954_05460</name>
</gene>
<feature type="region of interest" description="Disordered" evidence="1">
    <location>
        <begin position="99"/>
        <end position="175"/>
    </location>
</feature>
<name>A0A917AY92_HALAA</name>
<dbReference type="RefSeq" id="WP_188375923.1">
    <property type="nucleotide sequence ID" value="NZ_BMEL01000001.1"/>
</dbReference>
<feature type="compositionally biased region" description="Basic residues" evidence="1">
    <location>
        <begin position="119"/>
        <end position="128"/>
    </location>
</feature>
<feature type="compositionally biased region" description="Low complexity" evidence="1">
    <location>
        <begin position="107"/>
        <end position="116"/>
    </location>
</feature>
<comment type="caution">
    <text evidence="2">The sequence shown here is derived from an EMBL/GenBank/DDBJ whole genome shotgun (WGS) entry which is preliminary data.</text>
</comment>
<organism evidence="2 3">
    <name type="scientific">Halobacillus andaensis</name>
    <dbReference type="NCBI Taxonomy" id="1176239"/>
    <lineage>
        <taxon>Bacteria</taxon>
        <taxon>Bacillati</taxon>
        <taxon>Bacillota</taxon>
        <taxon>Bacilli</taxon>
        <taxon>Bacillales</taxon>
        <taxon>Bacillaceae</taxon>
        <taxon>Halobacillus</taxon>
    </lineage>
</organism>
<evidence type="ECO:0000313" key="3">
    <source>
        <dbReference type="Proteomes" id="UP000660110"/>
    </source>
</evidence>
<reference evidence="2" key="2">
    <citation type="submission" date="2020-09" db="EMBL/GenBank/DDBJ databases">
        <authorList>
            <person name="Sun Q."/>
            <person name="Zhou Y."/>
        </authorList>
    </citation>
    <scope>NUCLEOTIDE SEQUENCE</scope>
    <source>
        <strain evidence="2">CGMCC 1.12153</strain>
    </source>
</reference>
<reference evidence="2" key="1">
    <citation type="journal article" date="2014" name="Int. J. Syst. Evol. Microbiol.">
        <title>Complete genome sequence of Corynebacterium casei LMG S-19264T (=DSM 44701T), isolated from a smear-ripened cheese.</title>
        <authorList>
            <consortium name="US DOE Joint Genome Institute (JGI-PGF)"/>
            <person name="Walter F."/>
            <person name="Albersmeier A."/>
            <person name="Kalinowski J."/>
            <person name="Ruckert C."/>
        </authorList>
    </citation>
    <scope>NUCLEOTIDE SEQUENCE</scope>
    <source>
        <strain evidence="2">CGMCC 1.12153</strain>
    </source>
</reference>
<evidence type="ECO:0000256" key="1">
    <source>
        <dbReference type="SAM" id="MobiDB-lite"/>
    </source>
</evidence>
<keyword evidence="3" id="KW-1185">Reference proteome</keyword>
<protein>
    <recommendedName>
        <fullName evidence="4">YqfQ-like protein</fullName>
    </recommendedName>
</protein>
<evidence type="ECO:0000313" key="2">
    <source>
        <dbReference type="EMBL" id="GGF09878.1"/>
    </source>
</evidence>